<evidence type="ECO:0000256" key="6">
    <source>
        <dbReference type="ARBA" id="ARBA00023277"/>
    </source>
</evidence>
<keyword evidence="3" id="KW-0313">Glucose metabolism</keyword>
<dbReference type="SUPFAM" id="SSF53756">
    <property type="entry name" value="UDP-Glycosyltransferase/glycogen phosphorylase"/>
    <property type="match status" value="1"/>
</dbReference>
<dbReference type="Pfam" id="PF00534">
    <property type="entry name" value="Glycos_transf_1"/>
    <property type="match status" value="1"/>
</dbReference>
<proteinExistence type="inferred from homology"/>
<evidence type="ECO:0000256" key="4">
    <source>
        <dbReference type="ARBA" id="ARBA00022676"/>
    </source>
</evidence>
<accession>A0A6A6TXA1</accession>
<dbReference type="AlphaFoldDB" id="A0A6A6TXA1"/>
<dbReference type="GO" id="GO:0016757">
    <property type="term" value="F:glycosyltransferase activity"/>
    <property type="evidence" value="ECO:0007669"/>
    <property type="project" value="UniProtKB-KW"/>
</dbReference>
<keyword evidence="6" id="KW-0119">Carbohydrate metabolism</keyword>
<evidence type="ECO:0000256" key="5">
    <source>
        <dbReference type="ARBA" id="ARBA00022679"/>
    </source>
</evidence>
<comment type="subunit">
    <text evidence="2">Homodimer.</text>
</comment>
<dbReference type="InterPro" id="IPR001296">
    <property type="entry name" value="Glyco_trans_1"/>
</dbReference>
<keyword evidence="5" id="KW-0808">Transferase</keyword>
<evidence type="ECO:0000256" key="2">
    <source>
        <dbReference type="ARBA" id="ARBA00011738"/>
    </source>
</evidence>
<keyword evidence="4" id="KW-0328">Glycosyltransferase</keyword>
<evidence type="ECO:0000256" key="3">
    <source>
        <dbReference type="ARBA" id="ARBA00022526"/>
    </source>
</evidence>
<comment type="similarity">
    <text evidence="1">Belongs to the glycosyltransferase group 1 family. Glycosyltransferase 4 subfamily.</text>
</comment>
<feature type="domain" description="Trehalose synthase N-terminal" evidence="8">
    <location>
        <begin position="233"/>
        <end position="396"/>
    </location>
</feature>
<dbReference type="PANTHER" id="PTHR47779">
    <property type="entry name" value="SYNTHASE (CCG-9), PUTATIVE (AFU_ORTHOLOGUE AFUA_3G12100)-RELATED"/>
    <property type="match status" value="1"/>
</dbReference>
<evidence type="ECO:0000313" key="9">
    <source>
        <dbReference type="EMBL" id="KAF2664725.1"/>
    </source>
</evidence>
<dbReference type="Pfam" id="PF21269">
    <property type="entry name" value="TreT_GT1"/>
    <property type="match status" value="1"/>
</dbReference>
<dbReference type="InterPro" id="IPR049438">
    <property type="entry name" value="TreT_GT1"/>
</dbReference>
<evidence type="ECO:0000256" key="1">
    <source>
        <dbReference type="ARBA" id="ARBA00009481"/>
    </source>
</evidence>
<evidence type="ECO:0000259" key="8">
    <source>
        <dbReference type="Pfam" id="PF21269"/>
    </source>
</evidence>
<dbReference type="InterPro" id="IPR052078">
    <property type="entry name" value="Trehalose_Metab_GTase"/>
</dbReference>
<protein>
    <submittedName>
        <fullName evidence="9">Trehalose synthase (Ccg-9)</fullName>
    </submittedName>
</protein>
<dbReference type="Gene3D" id="3.40.50.2000">
    <property type="entry name" value="Glycogen Phosphorylase B"/>
    <property type="match status" value="2"/>
</dbReference>
<organism evidence="9 10">
    <name type="scientific">Microthyrium microscopicum</name>
    <dbReference type="NCBI Taxonomy" id="703497"/>
    <lineage>
        <taxon>Eukaryota</taxon>
        <taxon>Fungi</taxon>
        <taxon>Dikarya</taxon>
        <taxon>Ascomycota</taxon>
        <taxon>Pezizomycotina</taxon>
        <taxon>Dothideomycetes</taxon>
        <taxon>Dothideomycetes incertae sedis</taxon>
        <taxon>Microthyriales</taxon>
        <taxon>Microthyriaceae</taxon>
        <taxon>Microthyrium</taxon>
    </lineage>
</organism>
<gene>
    <name evidence="9" type="ORF">BT63DRAFT_434728</name>
</gene>
<name>A0A6A6TXA1_9PEZI</name>
<dbReference type="EMBL" id="MU004242">
    <property type="protein sequence ID" value="KAF2664725.1"/>
    <property type="molecule type" value="Genomic_DNA"/>
</dbReference>
<dbReference type="PANTHER" id="PTHR47779:SF1">
    <property type="entry name" value="SYNTHASE (CCG-9), PUTATIVE (AFU_ORTHOLOGUE AFUA_3G12100)-RELATED"/>
    <property type="match status" value="1"/>
</dbReference>
<dbReference type="OrthoDB" id="937291at2759"/>
<feature type="domain" description="Glycosyl transferase family 1" evidence="7">
    <location>
        <begin position="451"/>
        <end position="624"/>
    </location>
</feature>
<reference evidence="9" key="1">
    <citation type="journal article" date="2020" name="Stud. Mycol.">
        <title>101 Dothideomycetes genomes: a test case for predicting lifestyles and emergence of pathogens.</title>
        <authorList>
            <person name="Haridas S."/>
            <person name="Albert R."/>
            <person name="Binder M."/>
            <person name="Bloem J."/>
            <person name="Labutti K."/>
            <person name="Salamov A."/>
            <person name="Andreopoulos B."/>
            <person name="Baker S."/>
            <person name="Barry K."/>
            <person name="Bills G."/>
            <person name="Bluhm B."/>
            <person name="Cannon C."/>
            <person name="Castanera R."/>
            <person name="Culley D."/>
            <person name="Daum C."/>
            <person name="Ezra D."/>
            <person name="Gonzalez J."/>
            <person name="Henrissat B."/>
            <person name="Kuo A."/>
            <person name="Liang C."/>
            <person name="Lipzen A."/>
            <person name="Lutzoni F."/>
            <person name="Magnuson J."/>
            <person name="Mondo S."/>
            <person name="Nolan M."/>
            <person name="Ohm R."/>
            <person name="Pangilinan J."/>
            <person name="Park H.-J."/>
            <person name="Ramirez L."/>
            <person name="Alfaro M."/>
            <person name="Sun H."/>
            <person name="Tritt A."/>
            <person name="Yoshinaga Y."/>
            <person name="Zwiers L.-H."/>
            <person name="Turgeon B."/>
            <person name="Goodwin S."/>
            <person name="Spatafora J."/>
            <person name="Crous P."/>
            <person name="Grigoriev I."/>
        </authorList>
    </citation>
    <scope>NUCLEOTIDE SEQUENCE</scope>
    <source>
        <strain evidence="9">CBS 115976</strain>
    </source>
</reference>
<evidence type="ECO:0000313" key="10">
    <source>
        <dbReference type="Proteomes" id="UP000799302"/>
    </source>
</evidence>
<dbReference type="Proteomes" id="UP000799302">
    <property type="component" value="Unassembled WGS sequence"/>
</dbReference>
<evidence type="ECO:0000259" key="7">
    <source>
        <dbReference type="Pfam" id="PF00534"/>
    </source>
</evidence>
<dbReference type="GO" id="GO:0006006">
    <property type="term" value="P:glucose metabolic process"/>
    <property type="evidence" value="ECO:0007669"/>
    <property type="project" value="UniProtKB-KW"/>
</dbReference>
<keyword evidence="10" id="KW-1185">Reference proteome</keyword>
<sequence length="688" mass="76754">MAESSKDKKSPEDASPLNCHQKHEFKAVTAASTLERVKSRPEEYGLTLETLYLGISAAKAKSGGIDLAFSAHDGTYNIDFAVETLPATTNSVDTAVADHIIDRLCKYAQEHCYKFAGAGISTRLAELAPSISARLWLALDIVPLILEPIEHHTQLHLDEEADAMSRKAVMFFGPTGQPRLQVGHRNVVEVDCAGRAQIADVAEYKDSVRKETWEAALEYVGRLKKDKVKIAFFSSTPQGGGVALMRHALVRFFTIMGVDCKWYVPRPKPEVFRITKTNHNILQGVADPKERLTEDKQAVLEEWVHSNAERFWLTADGPLRKGGADIIIVDDPQMPSLVRIAKEQDPNRPVLFRSHIQVRSDLANDSSTPTAEVWNWVWKSAQHADVFLSHPVREFVPAVVPIAKVGYMPATTDWLDGLNKPLDEWSARFYMKLFNDDCHRAGMTTLAFPARPYIAQIARFDPSKGLPDVLASYAYLRREYMRDTPKNKTPQLLLAGHGSVDDPDASIVFDETMTLLDEKYPDLKEDVVLLRVGPADQTLNVLIGKAHVALQLSTREGFEVKVSEALHHGVPVVASKAGGIPLQVEHEKSGFLVEVGDYKTVAKHLDDLFKDKKLRDTMSDYAKRHVSDEVSTVGNAVNWMFLADQLVSGKKVQPESRWIYDMARKEAGIPLKDGEVHLPRPKKLDMTS</sequence>